<name>A0AAD1HZ04_9MYCO</name>
<accession>A0AAD1HZ04</accession>
<evidence type="ECO:0000313" key="3">
    <source>
        <dbReference type="Proteomes" id="UP000467636"/>
    </source>
</evidence>
<protein>
    <submittedName>
        <fullName evidence="2">Uncharacterized protein</fullName>
    </submittedName>
</protein>
<sequence length="94" mass="9778">MVTLVFAAAPSTLTDGLDPLEEVEEDTCVLSGVLSVFLSLEHPDRPTIAIAAAAAATVTERFTGTPLLLVLTCLVSCYLLGAGGGWRARLYPAS</sequence>
<keyword evidence="3" id="KW-1185">Reference proteome</keyword>
<dbReference type="AlphaFoldDB" id="A0AAD1HZ04"/>
<gene>
    <name evidence="2" type="ORF">MTER_25560</name>
</gene>
<reference evidence="2 3" key="1">
    <citation type="journal article" date="2019" name="Emerg. Microbes Infect.">
        <title>Comprehensive subspecies identification of 175 nontuberculous mycobacteria species based on 7547 genomic profiles.</title>
        <authorList>
            <person name="Matsumoto Y."/>
            <person name="Kinjo T."/>
            <person name="Motooka D."/>
            <person name="Nabeya D."/>
            <person name="Jung N."/>
            <person name="Uechi K."/>
            <person name="Horii T."/>
            <person name="Iida T."/>
            <person name="Fujita J."/>
            <person name="Nakamura S."/>
        </authorList>
    </citation>
    <scope>NUCLEOTIDE SEQUENCE [LARGE SCALE GENOMIC DNA]</scope>
    <source>
        <strain evidence="2 3">JCM 12143</strain>
    </source>
</reference>
<evidence type="ECO:0000256" key="1">
    <source>
        <dbReference type="SAM" id="Phobius"/>
    </source>
</evidence>
<feature type="transmembrane region" description="Helical" evidence="1">
    <location>
        <begin position="67"/>
        <end position="86"/>
    </location>
</feature>
<dbReference type="EMBL" id="AP022564">
    <property type="protein sequence ID" value="BBX23145.1"/>
    <property type="molecule type" value="Genomic_DNA"/>
</dbReference>
<proteinExistence type="predicted"/>
<keyword evidence="1" id="KW-0472">Membrane</keyword>
<organism evidence="2 3">
    <name type="scientific">Mycolicibacter terrae</name>
    <dbReference type="NCBI Taxonomy" id="1788"/>
    <lineage>
        <taxon>Bacteria</taxon>
        <taxon>Bacillati</taxon>
        <taxon>Actinomycetota</taxon>
        <taxon>Actinomycetes</taxon>
        <taxon>Mycobacteriales</taxon>
        <taxon>Mycobacteriaceae</taxon>
        <taxon>Mycolicibacter</taxon>
    </lineage>
</organism>
<dbReference type="Proteomes" id="UP000467636">
    <property type="component" value="Chromosome"/>
</dbReference>
<keyword evidence="1" id="KW-1133">Transmembrane helix</keyword>
<evidence type="ECO:0000313" key="2">
    <source>
        <dbReference type="EMBL" id="BBX23145.1"/>
    </source>
</evidence>
<keyword evidence="1" id="KW-0812">Transmembrane</keyword>